<reference evidence="1" key="1">
    <citation type="submission" date="2022-05" db="EMBL/GenBank/DDBJ databases">
        <title>Alysiella filiformis genome sequencing.</title>
        <authorList>
            <person name="Viehboeck T."/>
        </authorList>
    </citation>
    <scope>NUCLEOTIDE SEQUENCE</scope>
    <source>
        <strain evidence="1">DSM 2580</strain>
    </source>
</reference>
<dbReference type="AlphaFoldDB" id="A0AAE9KZL3"/>
<proteinExistence type="predicted"/>
<gene>
    <name evidence="1" type="ORF">LNQ82_07195</name>
</gene>
<organism evidence="1 2">
    <name type="scientific">Conchiformibius steedae DSM 2580</name>
    <dbReference type="NCBI Taxonomy" id="1121352"/>
    <lineage>
        <taxon>Bacteria</taxon>
        <taxon>Pseudomonadati</taxon>
        <taxon>Pseudomonadota</taxon>
        <taxon>Betaproteobacteria</taxon>
        <taxon>Neisseriales</taxon>
        <taxon>Neisseriaceae</taxon>
        <taxon>Conchiformibius</taxon>
    </lineage>
</organism>
<dbReference type="EMBL" id="CP097501">
    <property type="protein sequence ID" value="URD66985.1"/>
    <property type="molecule type" value="Genomic_DNA"/>
</dbReference>
<accession>A0AAE9KZL3</accession>
<dbReference type="Proteomes" id="UP001056819">
    <property type="component" value="Chromosome"/>
</dbReference>
<protein>
    <submittedName>
        <fullName evidence="1">Uncharacterized protein</fullName>
    </submittedName>
</protein>
<name>A0AAE9KZL3_9NEIS</name>
<evidence type="ECO:0000313" key="2">
    <source>
        <dbReference type="Proteomes" id="UP001056819"/>
    </source>
</evidence>
<dbReference type="RefSeq" id="WP_034333812.1">
    <property type="nucleotide sequence ID" value="NZ_CP097501.1"/>
</dbReference>
<sequence length="206" mass="23731">MSSFENQELAIFNKGNFQPLNREFMTATHLALEPIVAIQKQYQKMDGDTFLNEFKDSVVAAHLDFDLVNIEKHGFDAKKSVENNIFLEIKQVSATSKTWQATFNDTNEEKANAFMDCKTFLAVGIWHGLSELQCIIYGQHPQIGEYLLKRVRAVQNSSTRSTQNIDVKKLVKDYGFRILPVRDSDSVRQIFRLKFTGQDWWSDAIQ</sequence>
<evidence type="ECO:0000313" key="1">
    <source>
        <dbReference type="EMBL" id="URD66985.1"/>
    </source>
</evidence>